<reference evidence="1" key="1">
    <citation type="submission" date="2014-09" db="EMBL/GenBank/DDBJ databases">
        <authorList>
            <person name="Magalhaes I.L.F."/>
            <person name="Oliveira U."/>
            <person name="Santos F.R."/>
            <person name="Vidigal T.H.D.A."/>
            <person name="Brescovit A.D."/>
            <person name="Santos A.J."/>
        </authorList>
    </citation>
    <scope>NUCLEOTIDE SEQUENCE</scope>
    <source>
        <tissue evidence="1">Shoot tissue taken approximately 20 cm above the soil surface</tissue>
    </source>
</reference>
<proteinExistence type="predicted"/>
<protein>
    <submittedName>
        <fullName evidence="1">Uncharacterized protein</fullName>
    </submittedName>
</protein>
<reference evidence="1" key="2">
    <citation type="journal article" date="2015" name="Data Brief">
        <title>Shoot transcriptome of the giant reed, Arundo donax.</title>
        <authorList>
            <person name="Barrero R.A."/>
            <person name="Guerrero F.D."/>
            <person name="Moolhuijzen P."/>
            <person name="Goolsby J.A."/>
            <person name="Tidwell J."/>
            <person name="Bellgard S.E."/>
            <person name="Bellgard M.I."/>
        </authorList>
    </citation>
    <scope>NUCLEOTIDE SEQUENCE</scope>
    <source>
        <tissue evidence="1">Shoot tissue taken approximately 20 cm above the soil surface</tissue>
    </source>
</reference>
<dbReference type="AlphaFoldDB" id="A0A0A9EBG7"/>
<name>A0A0A9EBG7_ARUDO</name>
<organism evidence="1">
    <name type="scientific">Arundo donax</name>
    <name type="common">Giant reed</name>
    <name type="synonym">Donax arundinaceus</name>
    <dbReference type="NCBI Taxonomy" id="35708"/>
    <lineage>
        <taxon>Eukaryota</taxon>
        <taxon>Viridiplantae</taxon>
        <taxon>Streptophyta</taxon>
        <taxon>Embryophyta</taxon>
        <taxon>Tracheophyta</taxon>
        <taxon>Spermatophyta</taxon>
        <taxon>Magnoliopsida</taxon>
        <taxon>Liliopsida</taxon>
        <taxon>Poales</taxon>
        <taxon>Poaceae</taxon>
        <taxon>PACMAD clade</taxon>
        <taxon>Arundinoideae</taxon>
        <taxon>Arundineae</taxon>
        <taxon>Arundo</taxon>
    </lineage>
</organism>
<accession>A0A0A9EBG7</accession>
<evidence type="ECO:0000313" key="1">
    <source>
        <dbReference type="EMBL" id="JAD97396.1"/>
    </source>
</evidence>
<sequence>MSMQQEDDDSFCFHLMAKHALTQQGMHSVSLMVHVGYLAKNITSSFASRIMELKLSSTSCVSSKICVLVTLEKQNSLTEFTLDKSEKAGSEEEHFELGLLKVKDLYIQIYHIVIHVVFSKTYPLRFFVYDVG</sequence>
<dbReference type="EMBL" id="GBRH01200499">
    <property type="protein sequence ID" value="JAD97396.1"/>
    <property type="molecule type" value="Transcribed_RNA"/>
</dbReference>